<reference evidence="3 4" key="1">
    <citation type="submission" date="2016-02" db="EMBL/GenBank/DDBJ databases">
        <title>Comparison of Clostridium stercorarium subspecies using comparative genomics and transcriptomics.</title>
        <authorList>
            <person name="Schellenberg J."/>
            <person name="Thallinger G."/>
            <person name="Levin D.B."/>
            <person name="Zhang X."/>
            <person name="Alvare G."/>
            <person name="Fristensky B."/>
            <person name="Sparling R."/>
        </authorList>
    </citation>
    <scope>NUCLEOTIDE SEQUENCE [LARGE SCALE GENOMIC DNA]</scope>
    <source>
        <strain evidence="3 4">DSM 2910</strain>
    </source>
</reference>
<gene>
    <name evidence="3" type="ORF">CSTERTH_10765</name>
</gene>
<feature type="signal peptide" evidence="2">
    <location>
        <begin position="1"/>
        <end position="19"/>
    </location>
</feature>
<dbReference type="InterPro" id="IPR050490">
    <property type="entry name" value="Bact_solute-bd_prot1"/>
</dbReference>
<accession>A0A1B1YFG0</accession>
<evidence type="ECO:0000313" key="4">
    <source>
        <dbReference type="Proteomes" id="UP000092971"/>
    </source>
</evidence>
<dbReference type="EMBL" id="CP014672">
    <property type="protein sequence ID" value="ANW99473.1"/>
    <property type="molecule type" value="Genomic_DNA"/>
</dbReference>
<dbReference type="InterPro" id="IPR006059">
    <property type="entry name" value="SBP"/>
</dbReference>
<dbReference type="SUPFAM" id="SSF53850">
    <property type="entry name" value="Periplasmic binding protein-like II"/>
    <property type="match status" value="1"/>
</dbReference>
<dbReference type="Pfam" id="PF13416">
    <property type="entry name" value="SBP_bac_8"/>
    <property type="match status" value="1"/>
</dbReference>
<organism evidence="3 4">
    <name type="scientific">Thermoclostridium stercorarium subsp. thermolacticum DSM 2910</name>
    <dbReference type="NCBI Taxonomy" id="1121336"/>
    <lineage>
        <taxon>Bacteria</taxon>
        <taxon>Bacillati</taxon>
        <taxon>Bacillota</taxon>
        <taxon>Clostridia</taxon>
        <taxon>Eubacteriales</taxon>
        <taxon>Oscillospiraceae</taxon>
        <taxon>Thermoclostridium</taxon>
    </lineage>
</organism>
<protein>
    <submittedName>
        <fullName evidence="3">ABC transporter substrate-binding protein</fullName>
    </submittedName>
</protein>
<evidence type="ECO:0000256" key="1">
    <source>
        <dbReference type="SAM" id="MobiDB-lite"/>
    </source>
</evidence>
<dbReference type="OrthoDB" id="9764112at2"/>
<dbReference type="PROSITE" id="PS51257">
    <property type="entry name" value="PROKAR_LIPOPROTEIN"/>
    <property type="match status" value="1"/>
</dbReference>
<dbReference type="Gene3D" id="3.40.190.10">
    <property type="entry name" value="Periplasmic binding protein-like II"/>
    <property type="match status" value="2"/>
</dbReference>
<name>A0A1B1YFG0_THEST</name>
<keyword evidence="2" id="KW-0732">Signal</keyword>
<proteinExistence type="predicted"/>
<dbReference type="PANTHER" id="PTHR43649">
    <property type="entry name" value="ARABINOSE-BINDING PROTEIN-RELATED"/>
    <property type="match status" value="1"/>
</dbReference>
<feature type="compositionally biased region" description="Low complexity" evidence="1">
    <location>
        <begin position="23"/>
        <end position="36"/>
    </location>
</feature>
<feature type="chain" id="PRO_5038400305" evidence="2">
    <location>
        <begin position="20"/>
        <end position="454"/>
    </location>
</feature>
<dbReference type="PANTHER" id="PTHR43649:SF11">
    <property type="entry name" value="ABC TRANSPORTER SUBSTRATE-BINDING PROTEIN YESO-RELATED"/>
    <property type="match status" value="1"/>
</dbReference>
<dbReference type="RefSeq" id="WP_015359876.1">
    <property type="nucleotide sequence ID" value="NZ_CP014672.1"/>
</dbReference>
<evidence type="ECO:0000256" key="2">
    <source>
        <dbReference type="SAM" id="SignalP"/>
    </source>
</evidence>
<sequence length="454" mass="49805">MKKTAVIILAVLMLVLTLAGCGGSVQSDQSSSTVTTAPGGSDEKAKDEGTKNIELRIAWWGNQTRNEGTLKVMDLYHEKNPNVTLQGEYVDWSGYWQKLATQASANSLPDVIQMDYAYIDQYVSKNLLLDLKPYTENRLLDVSDISESILASGRINDGLYGIPLGSNVLSLYYDPAVFEAAGVNPPDSSWTWDDYKNILTKVHEATGKQAESLFHTDPQFLIEYIARQKGYSMYSEDKKSLGFTDSSIPEFVFSLVYELTKSGVYISPDKIPTGTAIEDLPFTKGEAFMGSGWSNQFVAVANAAGRDVELISLPLSKESSEKMGLYNKPSCFFSVTQSSQNKDEAVKFVSFFINDLGANKILLAERGVPVAGKVRDGIENDVSEAVAKTFEYINKVNNVDKITSPIDPPDPSAASQVKTLTKNLFDQVAFGKLDPKSAAEQFMKEANEILAKGE</sequence>
<feature type="region of interest" description="Disordered" evidence="1">
    <location>
        <begin position="23"/>
        <end position="47"/>
    </location>
</feature>
<dbReference type="AlphaFoldDB" id="A0A1B1YFG0"/>
<evidence type="ECO:0000313" key="3">
    <source>
        <dbReference type="EMBL" id="ANW99473.1"/>
    </source>
</evidence>
<dbReference type="Proteomes" id="UP000092971">
    <property type="component" value="Chromosome"/>
</dbReference>